<protein>
    <submittedName>
        <fullName evidence="1">Uncharacterized protein</fullName>
    </submittedName>
</protein>
<name>A0ABP1CU11_9APHY</name>
<dbReference type="Proteomes" id="UP001497453">
    <property type="component" value="Chromosome 11"/>
</dbReference>
<evidence type="ECO:0000313" key="2">
    <source>
        <dbReference type="Proteomes" id="UP001497453"/>
    </source>
</evidence>
<dbReference type="EMBL" id="OZ037954">
    <property type="protein sequence ID" value="CAL1699161.1"/>
    <property type="molecule type" value="Genomic_DNA"/>
</dbReference>
<keyword evidence="2" id="KW-1185">Reference proteome</keyword>
<proteinExistence type="predicted"/>
<evidence type="ECO:0000313" key="1">
    <source>
        <dbReference type="EMBL" id="CAL1699161.1"/>
    </source>
</evidence>
<sequence length="168" mass="18397">MNPQRVHPPAAPNPPAMAMLPPPLNVWHGVAPHLEQMPPMPPPMAVPPPIPQYQAPFHPPMHAQMANVHGLAGQAMQPAAPPLLPQQIFGGPPGRIPADPIQAAFLLEMLQLFVPHLSHLMVFVYDSNIIPDDLVDVLSGEAPRLRKLIFGCSKIARLFYTRISRRGL</sequence>
<reference evidence="2" key="1">
    <citation type="submission" date="2024-04" db="EMBL/GenBank/DDBJ databases">
        <authorList>
            <person name="Shaw F."/>
            <person name="Minotto A."/>
        </authorList>
    </citation>
    <scope>NUCLEOTIDE SEQUENCE [LARGE SCALE GENOMIC DNA]</scope>
</reference>
<accession>A0ABP1CU11</accession>
<organism evidence="1 2">
    <name type="scientific">Somion occarium</name>
    <dbReference type="NCBI Taxonomy" id="3059160"/>
    <lineage>
        <taxon>Eukaryota</taxon>
        <taxon>Fungi</taxon>
        <taxon>Dikarya</taxon>
        <taxon>Basidiomycota</taxon>
        <taxon>Agaricomycotina</taxon>
        <taxon>Agaricomycetes</taxon>
        <taxon>Polyporales</taxon>
        <taxon>Cerrenaceae</taxon>
        <taxon>Somion</taxon>
    </lineage>
</organism>
<gene>
    <name evidence="1" type="ORF">GFSPODELE1_LOCUS2529</name>
</gene>